<keyword evidence="1" id="KW-1133">Transmembrane helix</keyword>
<name>A0A2P2QW19_RHIMU</name>
<evidence type="ECO:0000256" key="1">
    <source>
        <dbReference type="SAM" id="Phobius"/>
    </source>
</evidence>
<dbReference type="EMBL" id="GGEC01090709">
    <property type="protein sequence ID" value="MBX71193.1"/>
    <property type="molecule type" value="Transcribed_RNA"/>
</dbReference>
<protein>
    <submittedName>
        <fullName evidence="2">Uncharacterized protein</fullName>
    </submittedName>
</protein>
<reference evidence="2" key="1">
    <citation type="submission" date="2018-02" db="EMBL/GenBank/DDBJ databases">
        <title>Rhizophora mucronata_Transcriptome.</title>
        <authorList>
            <person name="Meera S.P."/>
            <person name="Sreeshan A."/>
            <person name="Augustine A."/>
        </authorList>
    </citation>
    <scope>NUCLEOTIDE SEQUENCE</scope>
    <source>
        <tissue evidence="2">Leaf</tissue>
    </source>
</reference>
<feature type="transmembrane region" description="Helical" evidence="1">
    <location>
        <begin position="12"/>
        <end position="31"/>
    </location>
</feature>
<sequence length="69" mass="8089">MLYSGSFRSFSLSPYIFLFFSILLFIFLLIFFPFLQVVFGVCPLFLSLENLLYTCYDGILTKSTLLFFL</sequence>
<dbReference type="AlphaFoldDB" id="A0A2P2QW19"/>
<keyword evidence="1" id="KW-0812">Transmembrane</keyword>
<evidence type="ECO:0000313" key="2">
    <source>
        <dbReference type="EMBL" id="MBX71193.1"/>
    </source>
</evidence>
<accession>A0A2P2QW19</accession>
<keyword evidence="1" id="KW-0472">Membrane</keyword>
<organism evidence="2">
    <name type="scientific">Rhizophora mucronata</name>
    <name type="common">Asiatic mangrove</name>
    <dbReference type="NCBI Taxonomy" id="61149"/>
    <lineage>
        <taxon>Eukaryota</taxon>
        <taxon>Viridiplantae</taxon>
        <taxon>Streptophyta</taxon>
        <taxon>Embryophyta</taxon>
        <taxon>Tracheophyta</taxon>
        <taxon>Spermatophyta</taxon>
        <taxon>Magnoliopsida</taxon>
        <taxon>eudicotyledons</taxon>
        <taxon>Gunneridae</taxon>
        <taxon>Pentapetalae</taxon>
        <taxon>rosids</taxon>
        <taxon>fabids</taxon>
        <taxon>Malpighiales</taxon>
        <taxon>Rhizophoraceae</taxon>
        <taxon>Rhizophora</taxon>
    </lineage>
</organism>
<proteinExistence type="predicted"/>